<evidence type="ECO:0000313" key="2">
    <source>
        <dbReference type="Proteomes" id="UP000070498"/>
    </source>
</evidence>
<organism evidence="1 2">
    <name type="scientific">Agrobacterium bohemicum</name>
    <dbReference type="NCBI Taxonomy" id="2052828"/>
    <lineage>
        <taxon>Bacteria</taxon>
        <taxon>Pseudomonadati</taxon>
        <taxon>Pseudomonadota</taxon>
        <taxon>Alphaproteobacteria</taxon>
        <taxon>Hyphomicrobiales</taxon>
        <taxon>Rhizobiaceae</taxon>
        <taxon>Rhizobium/Agrobacterium group</taxon>
        <taxon>Agrobacterium</taxon>
    </lineage>
</organism>
<protein>
    <submittedName>
        <fullName evidence="1">Uncharacterized protein</fullName>
    </submittedName>
</protein>
<accession>A0A135P7P0</accession>
<evidence type="ECO:0000313" key="1">
    <source>
        <dbReference type="EMBL" id="KXG87444.1"/>
    </source>
</evidence>
<sequence>MSRFNDIEAALLSRMRALKAKPEKTINFLDLCLPLGDAGFTRNEIMEVLSALEQEKIIAFSPGNRLLILKKLPV</sequence>
<dbReference type="AlphaFoldDB" id="A0A135P7P0"/>
<gene>
    <name evidence="1" type="ORF">ATO67_19245</name>
</gene>
<proteinExistence type="predicted"/>
<reference evidence="1 2" key="1">
    <citation type="submission" date="2015-11" db="EMBL/GenBank/DDBJ databases">
        <title>Draft genome sequence of Agrobacterium sp. R89-1.</title>
        <authorList>
            <person name="Zahradnik J."/>
            <person name="Kyslikova E."/>
            <person name="Palyzova A."/>
            <person name="Kyslik P."/>
        </authorList>
    </citation>
    <scope>NUCLEOTIDE SEQUENCE [LARGE SCALE GENOMIC DNA]</scope>
    <source>
        <strain evidence="1 2">R89-1</strain>
    </source>
</reference>
<dbReference type="Proteomes" id="UP000070498">
    <property type="component" value="Unassembled WGS sequence"/>
</dbReference>
<dbReference type="EMBL" id="LNUW01000005">
    <property type="protein sequence ID" value="KXG87444.1"/>
    <property type="molecule type" value="Genomic_DNA"/>
</dbReference>
<keyword evidence="2" id="KW-1185">Reference proteome</keyword>
<name>A0A135P7P0_9HYPH</name>
<comment type="caution">
    <text evidence="1">The sequence shown here is derived from an EMBL/GenBank/DDBJ whole genome shotgun (WGS) entry which is preliminary data.</text>
</comment>
<dbReference type="RefSeq" id="WP_067652963.1">
    <property type="nucleotide sequence ID" value="NZ_KQ961035.1"/>
</dbReference>